<proteinExistence type="inferred from homology"/>
<feature type="region of interest" description="Disordered" evidence="2">
    <location>
        <begin position="41"/>
        <end position="73"/>
    </location>
</feature>
<dbReference type="GO" id="GO:0005737">
    <property type="term" value="C:cytoplasm"/>
    <property type="evidence" value="ECO:0007669"/>
    <property type="project" value="TreeGrafter"/>
</dbReference>
<evidence type="ECO:0000256" key="1">
    <source>
        <dbReference type="ARBA" id="ARBA00011047"/>
    </source>
</evidence>
<protein>
    <recommendedName>
        <fullName evidence="5">Cell division cycle protein 123 homolog</fullName>
    </recommendedName>
</protein>
<organism evidence="3 4">
    <name type="scientific">Clathrus columnatus</name>
    <dbReference type="NCBI Taxonomy" id="1419009"/>
    <lineage>
        <taxon>Eukaryota</taxon>
        <taxon>Fungi</taxon>
        <taxon>Dikarya</taxon>
        <taxon>Basidiomycota</taxon>
        <taxon>Agaricomycotina</taxon>
        <taxon>Agaricomycetes</taxon>
        <taxon>Phallomycetidae</taxon>
        <taxon>Phallales</taxon>
        <taxon>Clathraceae</taxon>
        <taxon>Clathrus</taxon>
    </lineage>
</organism>
<comment type="caution">
    <text evidence="3">The sequence shown here is derived from an EMBL/GenBank/DDBJ whole genome shotgun (WGS) entry which is preliminary data.</text>
</comment>
<accession>A0AAV5AEW7</accession>
<evidence type="ECO:0000313" key="3">
    <source>
        <dbReference type="EMBL" id="GJJ10495.1"/>
    </source>
</evidence>
<dbReference type="InterPro" id="IPR009772">
    <property type="entry name" value="CDC123"/>
</dbReference>
<gene>
    <name evidence="3" type="ORF">Clacol_004721</name>
</gene>
<comment type="similarity">
    <text evidence="1">Belongs to the CDC123 family.</text>
</comment>
<dbReference type="AlphaFoldDB" id="A0AAV5AEW7"/>
<dbReference type="Pfam" id="PF07065">
    <property type="entry name" value="D123"/>
    <property type="match status" value="1"/>
</dbReference>
<evidence type="ECO:0000256" key="2">
    <source>
        <dbReference type="SAM" id="MobiDB-lite"/>
    </source>
</evidence>
<dbReference type="PANTHER" id="PTHR15323">
    <property type="entry name" value="D123 PROTEIN"/>
    <property type="match status" value="1"/>
</dbReference>
<name>A0AAV5AEW7_9AGAM</name>
<dbReference type="EMBL" id="BPWL01000005">
    <property type="protein sequence ID" value="GJJ10495.1"/>
    <property type="molecule type" value="Genomic_DNA"/>
</dbReference>
<dbReference type="Proteomes" id="UP001050691">
    <property type="component" value="Unassembled WGS sequence"/>
</dbReference>
<sequence>MSDSNNLFPTCTKSYIKRPLDDNFRNYLTSDGISIPEGSENYLAKSTLSDSSEEGDDSDSDKDAQNPTYSFPQLDEQIRAQIKKYEAVFPKLNWSSPKDTSWVLPTMKCTSPADVYTILKSSDFVLHDLDPPSAFQGCEEGDESDDDSYDLELVLKKWYPIDHGREFRCFVRQNYLLGICQRDPNYYPTLNEESNLENIPIVIKSFWLEHIHEKFPGTCDYVFDVYLSRTLSSVYLMDFNPYHPKTDALLFTYEELLQKFNGFLQSQDQNLIRPVFHVIDSPSHPHAVRTAPAHQHNAVPFDILHLSAGNDMTTFTNTWEEAIKANVNYNVHDDDNDDDA</sequence>
<keyword evidence="4" id="KW-1185">Reference proteome</keyword>
<evidence type="ECO:0000313" key="4">
    <source>
        <dbReference type="Proteomes" id="UP001050691"/>
    </source>
</evidence>
<reference evidence="3" key="1">
    <citation type="submission" date="2021-10" db="EMBL/GenBank/DDBJ databases">
        <title>De novo Genome Assembly of Clathrus columnatus (Basidiomycota, Fungi) Using Illumina and Nanopore Sequence Data.</title>
        <authorList>
            <person name="Ogiso-Tanaka E."/>
            <person name="Itagaki H."/>
            <person name="Hosoya T."/>
            <person name="Hosaka K."/>
        </authorList>
    </citation>
    <scope>NUCLEOTIDE SEQUENCE</scope>
    <source>
        <strain evidence="3">MO-923</strain>
    </source>
</reference>
<evidence type="ECO:0008006" key="5">
    <source>
        <dbReference type="Google" id="ProtNLM"/>
    </source>
</evidence>
<feature type="compositionally biased region" description="Acidic residues" evidence="2">
    <location>
        <begin position="51"/>
        <end position="60"/>
    </location>
</feature>
<dbReference type="PANTHER" id="PTHR15323:SF6">
    <property type="entry name" value="CELL DIVISION CYCLE PROTEIN 123 HOMOLOG"/>
    <property type="match status" value="1"/>
</dbReference>